<evidence type="ECO:0000259" key="1">
    <source>
        <dbReference type="PROSITE" id="PS50883"/>
    </source>
</evidence>
<dbReference type="Pfam" id="PF01590">
    <property type="entry name" value="GAF"/>
    <property type="match status" value="1"/>
</dbReference>
<dbReference type="GeneID" id="300206417"/>
<reference evidence="3" key="1">
    <citation type="submission" date="2016-10" db="EMBL/GenBank/DDBJ databases">
        <authorList>
            <person name="Varghese N."/>
            <person name="Submissions S."/>
        </authorList>
    </citation>
    <scope>NUCLEOTIDE SEQUENCE [LARGE SCALE GENOMIC DNA]</scope>
    <source>
        <strain evidence="3">ATCC 23835</strain>
    </source>
</reference>
<dbReference type="SUPFAM" id="SSF141868">
    <property type="entry name" value="EAL domain-like"/>
    <property type="match status" value="1"/>
</dbReference>
<dbReference type="Proteomes" id="UP000199524">
    <property type="component" value="Chromosome I"/>
</dbReference>
<name>A0A1H1RS55_9PSED</name>
<feature type="domain" description="EAL" evidence="1">
    <location>
        <begin position="326"/>
        <end position="577"/>
    </location>
</feature>
<evidence type="ECO:0000313" key="3">
    <source>
        <dbReference type="Proteomes" id="UP000199524"/>
    </source>
</evidence>
<dbReference type="Gene3D" id="3.20.20.450">
    <property type="entry name" value="EAL domain"/>
    <property type="match status" value="1"/>
</dbReference>
<dbReference type="PROSITE" id="PS50883">
    <property type="entry name" value="EAL"/>
    <property type="match status" value="1"/>
</dbReference>
<dbReference type="GO" id="GO:0071111">
    <property type="term" value="F:cyclic-guanylate-specific phosphodiesterase activity"/>
    <property type="evidence" value="ECO:0007669"/>
    <property type="project" value="InterPro"/>
</dbReference>
<evidence type="ECO:0000313" key="2">
    <source>
        <dbReference type="EMBL" id="SDS37859.1"/>
    </source>
</evidence>
<dbReference type="Gene3D" id="3.30.450.40">
    <property type="match status" value="1"/>
</dbReference>
<dbReference type="PANTHER" id="PTHR33121:SF19">
    <property type="entry name" value="CYCLIC DI-GMP PHOSPHODIESTERASE PA2567"/>
    <property type="match status" value="1"/>
</dbReference>
<dbReference type="AlphaFoldDB" id="A0A1H1RS55"/>
<dbReference type="InterPro" id="IPR035919">
    <property type="entry name" value="EAL_sf"/>
</dbReference>
<dbReference type="CDD" id="cd01948">
    <property type="entry name" value="EAL"/>
    <property type="match status" value="1"/>
</dbReference>
<dbReference type="Pfam" id="PF00563">
    <property type="entry name" value="EAL"/>
    <property type="match status" value="1"/>
</dbReference>
<dbReference type="SMART" id="SM00065">
    <property type="entry name" value="GAF"/>
    <property type="match status" value="1"/>
</dbReference>
<accession>A0A1H1RS55</accession>
<dbReference type="PANTHER" id="PTHR33121">
    <property type="entry name" value="CYCLIC DI-GMP PHOSPHODIESTERASE PDEF"/>
    <property type="match status" value="1"/>
</dbReference>
<organism evidence="2 3">
    <name type="scientific">Pseudomonas asplenii</name>
    <dbReference type="NCBI Taxonomy" id="53407"/>
    <lineage>
        <taxon>Bacteria</taxon>
        <taxon>Pseudomonadati</taxon>
        <taxon>Pseudomonadota</taxon>
        <taxon>Gammaproteobacteria</taxon>
        <taxon>Pseudomonadales</taxon>
        <taxon>Pseudomonadaceae</taxon>
        <taxon>Pseudomonas</taxon>
    </lineage>
</organism>
<dbReference type="SMART" id="SM00052">
    <property type="entry name" value="EAL"/>
    <property type="match status" value="1"/>
</dbReference>
<keyword evidence="3" id="KW-1185">Reference proteome</keyword>
<protein>
    <submittedName>
        <fullName evidence="2">EAL domain, c-di-GMP-specific phosphodiesterase class I (Or its enzymatically inactive variant)</fullName>
    </submittedName>
</protein>
<dbReference type="InterPro" id="IPR029016">
    <property type="entry name" value="GAF-like_dom_sf"/>
</dbReference>
<dbReference type="InterPro" id="IPR003018">
    <property type="entry name" value="GAF"/>
</dbReference>
<dbReference type="SUPFAM" id="SSF55781">
    <property type="entry name" value="GAF domain-like"/>
    <property type="match status" value="1"/>
</dbReference>
<sequence length="597" mass="67229">MSSSSDTEQERLAAVHALQWLETAGSENFDRICRLAATYFRVPTVLISLVERERQWFAGRVGFAASQTPIEQSFCRYTIEQPGVMQILDAKQDPRFAKNPLVTAPAGICFYAGAPLRDHHGRVLGSLCLIDSETRQLDDDQVTVLQDFAEMVMVQIEQRQLLKYRHPVSGLPNLQQFLRDTQVLSLAEGMARLIVMVQLQEEPSGGQLSQERRLDAQISQSCELAANLRRRLDGVAELYHVGDRDFCVHLSCEAKRHPELFCVLLALISESFVDQVVRVGLAVCENGEQTAATLVRKATYAVGLANYRHSLWAAYDDTLDCAQRRAFTLLADLNDALAGGDVYLEYQPRFSVQDGRLISAEALIRWRHPTLGKLSPAEFIPLIERSGRISTVTRWVIDRALQDLSVWSDVDIRLSVNLSAQDFQNMDIAQTLLDTCEQYAVSPRRLEVEITEGEWIRADNQVISQLTAIRALGIDVAIDDFGTGYSNFAYLHEIPANILKLDKSLVTDLENNSRNRTITRSVLQLAQELGYRTVAEGIETFRCLSLVHEYGCHEAQGYFLSRPLGIDHFKRHWADIALTFNPDLWHDSASEVVPLHV</sequence>
<dbReference type="InterPro" id="IPR001633">
    <property type="entry name" value="EAL_dom"/>
</dbReference>
<dbReference type="RefSeq" id="WP_090203479.1">
    <property type="nucleotide sequence ID" value="NZ_LT629777.1"/>
</dbReference>
<dbReference type="EMBL" id="LT629777">
    <property type="protein sequence ID" value="SDS37859.1"/>
    <property type="molecule type" value="Genomic_DNA"/>
</dbReference>
<proteinExistence type="predicted"/>
<dbReference type="InterPro" id="IPR050706">
    <property type="entry name" value="Cyclic-di-GMP_PDE-like"/>
</dbReference>
<gene>
    <name evidence="2" type="ORF">SAMN05216598_1402</name>
</gene>